<keyword evidence="6" id="KW-1185">Reference proteome</keyword>
<protein>
    <recommendedName>
        <fullName evidence="3">YdbS-like PH domain-containing protein</fullName>
    </recommendedName>
</protein>
<evidence type="ECO:0000256" key="2">
    <source>
        <dbReference type="SAM" id="Phobius"/>
    </source>
</evidence>
<keyword evidence="2" id="KW-0472">Membrane</keyword>
<accession>A0AAV4KTV1</accession>
<keyword evidence="2" id="KW-0812">Transmembrane</keyword>
<feature type="transmembrane region" description="Helical" evidence="2">
    <location>
        <begin position="416"/>
        <end position="433"/>
    </location>
</feature>
<evidence type="ECO:0000313" key="5">
    <source>
        <dbReference type="EMBL" id="QEV30834.1"/>
    </source>
</evidence>
<evidence type="ECO:0000313" key="4">
    <source>
        <dbReference type="EMBL" id="GGR47684.1"/>
    </source>
</evidence>
<dbReference type="Pfam" id="PF03703">
    <property type="entry name" value="bPH_2"/>
    <property type="match status" value="2"/>
</dbReference>
<name>A0AAV4KTV1_9ACTN</name>
<gene>
    <name evidence="5" type="ORF">CP977_00255</name>
    <name evidence="4" type="ORF">GCM10010497_58830</name>
</gene>
<feature type="domain" description="YdbS-like PH" evidence="3">
    <location>
        <begin position="96"/>
        <end position="177"/>
    </location>
</feature>
<organism evidence="4 7">
    <name type="scientific">Streptomyces cinereoruber</name>
    <dbReference type="NCBI Taxonomy" id="67260"/>
    <lineage>
        <taxon>Bacteria</taxon>
        <taxon>Bacillati</taxon>
        <taxon>Actinomycetota</taxon>
        <taxon>Actinomycetes</taxon>
        <taxon>Kitasatosporales</taxon>
        <taxon>Streptomycetaceae</taxon>
        <taxon>Streptomyces</taxon>
    </lineage>
</organism>
<dbReference type="Proteomes" id="UP000642014">
    <property type="component" value="Unassembled WGS sequence"/>
</dbReference>
<evidence type="ECO:0000259" key="3">
    <source>
        <dbReference type="Pfam" id="PF03703"/>
    </source>
</evidence>
<evidence type="ECO:0000313" key="6">
    <source>
        <dbReference type="Proteomes" id="UP000326029"/>
    </source>
</evidence>
<feature type="transmembrane region" description="Helical" evidence="2">
    <location>
        <begin position="75"/>
        <end position="94"/>
    </location>
</feature>
<evidence type="ECO:0000256" key="1">
    <source>
        <dbReference type="SAM" id="MobiDB-lite"/>
    </source>
</evidence>
<reference evidence="5 6" key="2">
    <citation type="submission" date="2017-09" db="EMBL/GenBank/DDBJ databases">
        <authorList>
            <person name="Lee N."/>
            <person name="Cho B.-K."/>
        </authorList>
    </citation>
    <scope>NUCLEOTIDE SEQUENCE [LARGE SCALE GENOMIC DNA]</scope>
    <source>
        <strain evidence="5 6">ATCC 19740</strain>
    </source>
</reference>
<evidence type="ECO:0000313" key="7">
    <source>
        <dbReference type="Proteomes" id="UP000642014"/>
    </source>
</evidence>
<feature type="transmembrane region" description="Helical" evidence="2">
    <location>
        <begin position="391"/>
        <end position="410"/>
    </location>
</feature>
<dbReference type="EMBL" id="CP023693">
    <property type="protein sequence ID" value="QEV30834.1"/>
    <property type="molecule type" value="Genomic_DNA"/>
</dbReference>
<keyword evidence="2" id="KW-1133">Transmembrane helix</keyword>
<feature type="region of interest" description="Disordered" evidence="1">
    <location>
        <begin position="1"/>
        <end position="33"/>
    </location>
</feature>
<sequence length="535" mass="58477">MSARGRNGTADSPQAGAVPGDPMNAAQSGAGQADAEAAETAWRRLDPRIIAVTSTGSGLLIITAAVIMWWRDAPWWLHAAVPPPLLCFPVYEWWRWLKTTYRLTPERIELRTGVLVRSHRSIPRHRVRSVDVSANPLRRIFGLSTVKVGTGHRVGSADNAVLTLDALSHRDAETLRQDLVRRTAVEEDQDTIGRIDWKWLRYAPLSSWAAFLGLSAVGGTYEVLDTVGADPDTVLIPQLFSWLSRADLLPVIVLGLLGLVVVGACGATGLYVEMWWDFRLLREPNGALRATRGLFVTRSVTLEEERLRGMEIAEPLLLRWGGGAYTYAVASGTGSAEEEISSYVTSVMLPPAPLAEAHRVAAAVLREEEDPTASVRLVPHTRHALLRRLRWAFFTGTVLGGLLVLLGVLLTDVLIHIGWTTALVAYAAGTLFARDAARSLGHGVTGRYLVTRHGSVKRRTIALRRDGVIGWNVTQWAWHRRSGLCTLTATTAGGRGAYDVKDVLMPEGLRFADESVPTLLDHFVTRGQGRTGTAP</sequence>
<dbReference type="RefSeq" id="WP_152369321.1">
    <property type="nucleotide sequence ID" value="NZ_BMSJ01000014.1"/>
</dbReference>
<dbReference type="GeneID" id="95452237"/>
<dbReference type="PANTHER" id="PTHR34473:SF2">
    <property type="entry name" value="UPF0699 TRANSMEMBRANE PROTEIN YDBT"/>
    <property type="match status" value="1"/>
</dbReference>
<dbReference type="Proteomes" id="UP000326029">
    <property type="component" value="Chromosome"/>
</dbReference>
<feature type="transmembrane region" description="Helical" evidence="2">
    <location>
        <begin position="49"/>
        <end position="69"/>
    </location>
</feature>
<feature type="transmembrane region" description="Helical" evidence="2">
    <location>
        <begin position="202"/>
        <end position="221"/>
    </location>
</feature>
<feature type="transmembrane region" description="Helical" evidence="2">
    <location>
        <begin position="248"/>
        <end position="272"/>
    </location>
</feature>
<dbReference type="InterPro" id="IPR005182">
    <property type="entry name" value="YdbS-like_PH"/>
</dbReference>
<dbReference type="AlphaFoldDB" id="A0AAV4KTV1"/>
<reference evidence="4 7" key="1">
    <citation type="journal article" date="2014" name="Int. J. Syst. Evol. Microbiol.">
        <title>Complete genome sequence of Corynebacterium casei LMG S-19264T (=DSM 44701T), isolated from a smear-ripened cheese.</title>
        <authorList>
            <consortium name="US DOE Joint Genome Institute (JGI-PGF)"/>
            <person name="Walter F."/>
            <person name="Albersmeier A."/>
            <person name="Kalinowski J."/>
            <person name="Ruckert C."/>
        </authorList>
    </citation>
    <scope>NUCLEOTIDE SEQUENCE [LARGE SCALE GENOMIC DNA]</scope>
    <source>
        <strain evidence="4 7">JCM 4205</strain>
    </source>
</reference>
<proteinExistence type="predicted"/>
<feature type="domain" description="YdbS-like PH" evidence="3">
    <location>
        <begin position="444"/>
        <end position="513"/>
    </location>
</feature>
<reference evidence="4" key="3">
    <citation type="submission" date="2023-08" db="EMBL/GenBank/DDBJ databases">
        <authorList>
            <person name="Sun Q."/>
            <person name="Ohkuma M."/>
        </authorList>
    </citation>
    <scope>NUCLEOTIDE SEQUENCE</scope>
    <source>
        <strain evidence="4">JCM 4205</strain>
    </source>
</reference>
<dbReference type="EMBL" id="BMSJ01000014">
    <property type="protein sequence ID" value="GGR47684.1"/>
    <property type="molecule type" value="Genomic_DNA"/>
</dbReference>
<dbReference type="PANTHER" id="PTHR34473">
    <property type="entry name" value="UPF0699 TRANSMEMBRANE PROTEIN YDBS"/>
    <property type="match status" value="1"/>
</dbReference>